<dbReference type="Proteomes" id="UP001328107">
    <property type="component" value="Unassembled WGS sequence"/>
</dbReference>
<keyword evidence="1" id="KW-0547">Nucleotide-binding</keyword>
<dbReference type="SUPFAM" id="SSF52540">
    <property type="entry name" value="P-loop containing nucleoside triphosphate hydrolases"/>
    <property type="match status" value="1"/>
</dbReference>
<dbReference type="GO" id="GO:0005525">
    <property type="term" value="F:GTP binding"/>
    <property type="evidence" value="ECO:0007669"/>
    <property type="project" value="UniProtKB-KW"/>
</dbReference>
<organism evidence="7 8">
    <name type="scientific">Pristionchus mayeri</name>
    <dbReference type="NCBI Taxonomy" id="1317129"/>
    <lineage>
        <taxon>Eukaryota</taxon>
        <taxon>Metazoa</taxon>
        <taxon>Ecdysozoa</taxon>
        <taxon>Nematoda</taxon>
        <taxon>Chromadorea</taxon>
        <taxon>Rhabditida</taxon>
        <taxon>Rhabditina</taxon>
        <taxon>Diplogasteromorpha</taxon>
        <taxon>Diplogasteroidea</taxon>
        <taxon>Neodiplogasteridae</taxon>
        <taxon>Pristionchus</taxon>
    </lineage>
</organism>
<reference evidence="8" key="1">
    <citation type="submission" date="2022-10" db="EMBL/GenBank/DDBJ databases">
        <title>Genome assembly of Pristionchus species.</title>
        <authorList>
            <person name="Yoshida K."/>
            <person name="Sommer R.J."/>
        </authorList>
    </citation>
    <scope>NUCLEOTIDE SEQUENCE [LARGE SCALE GENOMIC DNA]</scope>
    <source>
        <strain evidence="8">RS5460</strain>
    </source>
</reference>
<dbReference type="InterPro" id="IPR036543">
    <property type="entry name" value="Guanylate-bd_C_sf"/>
</dbReference>
<evidence type="ECO:0000313" key="7">
    <source>
        <dbReference type="EMBL" id="GMR55438.1"/>
    </source>
</evidence>
<feature type="compositionally biased region" description="Basic residues" evidence="5">
    <location>
        <begin position="543"/>
        <end position="554"/>
    </location>
</feature>
<evidence type="ECO:0000256" key="3">
    <source>
        <dbReference type="ARBA" id="ARBA00023134"/>
    </source>
</evidence>
<dbReference type="PANTHER" id="PTHR10751">
    <property type="entry name" value="GUANYLATE BINDING PROTEIN"/>
    <property type="match status" value="1"/>
</dbReference>
<comment type="similarity">
    <text evidence="4">Belongs to the TRAFAC class dynamin-like GTPase superfamily. GB1/RHD3 GTPase family.</text>
</comment>
<dbReference type="InterPro" id="IPR027417">
    <property type="entry name" value="P-loop_NTPase"/>
</dbReference>
<feature type="region of interest" description="Disordered" evidence="5">
    <location>
        <begin position="430"/>
        <end position="554"/>
    </location>
</feature>
<dbReference type="AlphaFoldDB" id="A0AAN5I7L3"/>
<proteinExistence type="inferred from homology"/>
<dbReference type="InterPro" id="IPR030386">
    <property type="entry name" value="G_GB1_RHD3_dom"/>
</dbReference>
<dbReference type="PROSITE" id="PS51715">
    <property type="entry name" value="G_GB1_RHD3"/>
    <property type="match status" value="1"/>
</dbReference>
<feature type="non-terminal residue" evidence="7">
    <location>
        <position position="554"/>
    </location>
</feature>
<feature type="compositionally biased region" description="Basic and acidic residues" evidence="5">
    <location>
        <begin position="430"/>
        <end position="511"/>
    </location>
</feature>
<dbReference type="GO" id="GO:0003924">
    <property type="term" value="F:GTPase activity"/>
    <property type="evidence" value="ECO:0007669"/>
    <property type="project" value="InterPro"/>
</dbReference>
<dbReference type="CDD" id="cd01851">
    <property type="entry name" value="GBP"/>
    <property type="match status" value="1"/>
</dbReference>
<name>A0AAN5I7L3_9BILA</name>
<evidence type="ECO:0000256" key="5">
    <source>
        <dbReference type="SAM" id="MobiDB-lite"/>
    </source>
</evidence>
<evidence type="ECO:0000259" key="6">
    <source>
        <dbReference type="PROSITE" id="PS51715"/>
    </source>
</evidence>
<accession>A0AAN5I7L3</accession>
<keyword evidence="8" id="KW-1185">Reference proteome</keyword>
<dbReference type="Pfam" id="PF02263">
    <property type="entry name" value="GBP"/>
    <property type="match status" value="1"/>
</dbReference>
<dbReference type="InterPro" id="IPR015894">
    <property type="entry name" value="Guanylate-bd_N"/>
</dbReference>
<evidence type="ECO:0000256" key="1">
    <source>
        <dbReference type="ARBA" id="ARBA00022741"/>
    </source>
</evidence>
<feature type="compositionally biased region" description="Basic and acidic residues" evidence="5">
    <location>
        <begin position="518"/>
        <end position="542"/>
    </location>
</feature>
<comment type="caution">
    <text evidence="7">The sequence shown here is derived from an EMBL/GenBank/DDBJ whole genome shotgun (WGS) entry which is preliminary data.</text>
</comment>
<keyword evidence="3" id="KW-0342">GTP-binding</keyword>
<dbReference type="Gene3D" id="3.40.50.300">
    <property type="entry name" value="P-loop containing nucleotide triphosphate hydrolases"/>
    <property type="match status" value="1"/>
</dbReference>
<feature type="domain" description="GB1/RHD3-type G" evidence="6">
    <location>
        <begin position="37"/>
        <end position="284"/>
    </location>
</feature>
<evidence type="ECO:0000256" key="2">
    <source>
        <dbReference type="ARBA" id="ARBA00022801"/>
    </source>
</evidence>
<evidence type="ECO:0000313" key="8">
    <source>
        <dbReference type="Proteomes" id="UP001328107"/>
    </source>
</evidence>
<protein>
    <recommendedName>
        <fullName evidence="6">GB1/RHD3-type G domain-containing protein</fullName>
    </recommendedName>
</protein>
<sequence>TTMTSNTAVQIVEKVGGLYVLNSEALNEILKHEVIGNKKVAILTVAGAFRKGKSFFLSNIVRYLQGKKNGEDWMAPTAPVSGFTWRQSSQAVTEGILMWPEPFVVKNEKDEEVAILLMDTEGAFDHKSSMTQCATVFALSALLSSVLVYNVSQDVQEDTLNHLQFFAKYGSFALDNAEGSPFQSLFFLIRDWQNGDEFGLEAGRKHLDEVMMAQASADAAMQNLRRDIQRSFVDIKCALLPYPGNKICRGSEGTITVNDMDPDFQVQLGKLVPHLIDNLLRPKEIGGKQITGSEFVEFFKAYSKIFSSGVVPEPKSIFEATSEATHQSALKTSLDHYENAMKAKFCELKEREYFEDANLRSIHEEMLNESVRLFNETKKMGSIPKYLDLLKDDAKAKFEDVYLKDNQNIMTIELTRREKEEAERLRIEQEQRAKEEMERQEREKEALRVQMEKEKAEREEAERQRLEAERAHQAAMAEAEKQRIEAERIANEERARLEAERQRQAEEENQRHQALQRQMDEMRVKQAAEAEETRRREEEYRRMIHQANRRRRNE</sequence>
<dbReference type="Gene3D" id="1.20.58.420">
    <property type="entry name" value="AHSP"/>
    <property type="match status" value="1"/>
</dbReference>
<dbReference type="Pfam" id="PF02841">
    <property type="entry name" value="GBP_C"/>
    <property type="match status" value="1"/>
</dbReference>
<dbReference type="EMBL" id="BTRK01000005">
    <property type="protein sequence ID" value="GMR55438.1"/>
    <property type="molecule type" value="Genomic_DNA"/>
</dbReference>
<keyword evidence="2" id="KW-0378">Hydrolase</keyword>
<dbReference type="SUPFAM" id="SSF48340">
    <property type="entry name" value="Interferon-induced guanylate-binding protein 1 (GBP1), C-terminal domain"/>
    <property type="match status" value="1"/>
</dbReference>
<gene>
    <name evidence="7" type="ORF">PMAYCL1PPCAC_25633</name>
</gene>
<dbReference type="InterPro" id="IPR003191">
    <property type="entry name" value="Guanylate-bd/ATL_C"/>
</dbReference>
<evidence type="ECO:0000256" key="4">
    <source>
        <dbReference type="PROSITE-ProRule" id="PRU01052"/>
    </source>
</evidence>
<feature type="non-terminal residue" evidence="7">
    <location>
        <position position="1"/>
    </location>
</feature>